<gene>
    <name evidence="2" type="ORF">M9458_051909</name>
</gene>
<keyword evidence="3" id="KW-1185">Reference proteome</keyword>
<feature type="compositionally biased region" description="Polar residues" evidence="1">
    <location>
        <begin position="98"/>
        <end position="107"/>
    </location>
</feature>
<accession>A0ABD0MT96</accession>
<evidence type="ECO:0008006" key="4">
    <source>
        <dbReference type="Google" id="ProtNLM"/>
    </source>
</evidence>
<evidence type="ECO:0000313" key="3">
    <source>
        <dbReference type="Proteomes" id="UP001529510"/>
    </source>
</evidence>
<evidence type="ECO:0000256" key="1">
    <source>
        <dbReference type="SAM" id="MobiDB-lite"/>
    </source>
</evidence>
<organism evidence="2 3">
    <name type="scientific">Cirrhinus mrigala</name>
    <name type="common">Mrigala</name>
    <dbReference type="NCBI Taxonomy" id="683832"/>
    <lineage>
        <taxon>Eukaryota</taxon>
        <taxon>Metazoa</taxon>
        <taxon>Chordata</taxon>
        <taxon>Craniata</taxon>
        <taxon>Vertebrata</taxon>
        <taxon>Euteleostomi</taxon>
        <taxon>Actinopterygii</taxon>
        <taxon>Neopterygii</taxon>
        <taxon>Teleostei</taxon>
        <taxon>Ostariophysi</taxon>
        <taxon>Cypriniformes</taxon>
        <taxon>Cyprinidae</taxon>
        <taxon>Labeoninae</taxon>
        <taxon>Labeonini</taxon>
        <taxon>Cirrhinus</taxon>
    </lineage>
</organism>
<feature type="compositionally biased region" description="Polar residues" evidence="1">
    <location>
        <begin position="50"/>
        <end position="66"/>
    </location>
</feature>
<proteinExistence type="predicted"/>
<feature type="region of interest" description="Disordered" evidence="1">
    <location>
        <begin position="50"/>
        <end position="107"/>
    </location>
</feature>
<feature type="compositionally biased region" description="Polar residues" evidence="1">
    <location>
        <begin position="10"/>
        <end position="23"/>
    </location>
</feature>
<protein>
    <recommendedName>
        <fullName evidence="4">Prolactin receptor</fullName>
    </recommendedName>
</protein>
<evidence type="ECO:0000313" key="2">
    <source>
        <dbReference type="EMBL" id="KAL0152186.1"/>
    </source>
</evidence>
<name>A0ABD0MT96_CIRMR</name>
<dbReference type="Proteomes" id="UP001529510">
    <property type="component" value="Unassembled WGS sequence"/>
</dbReference>
<dbReference type="AlphaFoldDB" id="A0ABD0MT96"/>
<comment type="caution">
    <text evidence="2">The sequence shown here is derived from an EMBL/GenBank/DDBJ whole genome shotgun (WGS) entry which is preliminary data.</text>
</comment>
<feature type="compositionally biased region" description="Pro residues" evidence="1">
    <location>
        <begin position="79"/>
        <end position="93"/>
    </location>
</feature>
<sequence>MTKIKDRTNNRSPVTDTTHSKTYAQIVDSDTSCMVKPEKGLQHIHVQIQTSPRRNNDVEQITTTPPNRGEWSFDQEYPPLEPPPRLDPTPVRAPKPFHQTTILINSS</sequence>
<dbReference type="EMBL" id="JAMKFB020000189">
    <property type="protein sequence ID" value="KAL0152186.1"/>
    <property type="molecule type" value="Genomic_DNA"/>
</dbReference>
<feature type="region of interest" description="Disordered" evidence="1">
    <location>
        <begin position="1"/>
        <end position="23"/>
    </location>
</feature>
<reference evidence="2 3" key="1">
    <citation type="submission" date="2024-05" db="EMBL/GenBank/DDBJ databases">
        <title>Genome sequencing and assembly of Indian major carp, Cirrhinus mrigala (Hamilton, 1822).</title>
        <authorList>
            <person name="Mohindra V."/>
            <person name="Chowdhury L.M."/>
            <person name="Lal K."/>
            <person name="Jena J.K."/>
        </authorList>
    </citation>
    <scope>NUCLEOTIDE SEQUENCE [LARGE SCALE GENOMIC DNA]</scope>
    <source>
        <strain evidence="2">CM1030</strain>
        <tissue evidence="2">Blood</tissue>
    </source>
</reference>